<keyword evidence="1" id="KW-0732">Signal</keyword>
<keyword evidence="3" id="KW-1185">Reference proteome</keyword>
<organism evidence="2 3">
    <name type="scientific">Cochliobolus sativus (strain ND90Pr / ATCC 201652)</name>
    <name type="common">Common root rot and spot blotch fungus</name>
    <name type="synonym">Bipolaris sorokiniana</name>
    <dbReference type="NCBI Taxonomy" id="665912"/>
    <lineage>
        <taxon>Eukaryota</taxon>
        <taxon>Fungi</taxon>
        <taxon>Dikarya</taxon>
        <taxon>Ascomycota</taxon>
        <taxon>Pezizomycotina</taxon>
        <taxon>Dothideomycetes</taxon>
        <taxon>Pleosporomycetidae</taxon>
        <taxon>Pleosporales</taxon>
        <taxon>Pleosporineae</taxon>
        <taxon>Pleosporaceae</taxon>
        <taxon>Bipolaris</taxon>
    </lineage>
</organism>
<reference evidence="2 3" key="1">
    <citation type="journal article" date="2012" name="PLoS Pathog.">
        <title>Diverse lifestyles and strategies of plant pathogenesis encoded in the genomes of eighteen Dothideomycetes fungi.</title>
        <authorList>
            <person name="Ohm R.A."/>
            <person name="Feau N."/>
            <person name="Henrissat B."/>
            <person name="Schoch C.L."/>
            <person name="Horwitz B.A."/>
            <person name="Barry K.W."/>
            <person name="Condon B.J."/>
            <person name="Copeland A.C."/>
            <person name="Dhillon B."/>
            <person name="Glaser F."/>
            <person name="Hesse C.N."/>
            <person name="Kosti I."/>
            <person name="LaButti K."/>
            <person name="Lindquist E.A."/>
            <person name="Lucas S."/>
            <person name="Salamov A.A."/>
            <person name="Bradshaw R.E."/>
            <person name="Ciuffetti L."/>
            <person name="Hamelin R.C."/>
            <person name="Kema G.H.J."/>
            <person name="Lawrence C."/>
            <person name="Scott J.A."/>
            <person name="Spatafora J.W."/>
            <person name="Turgeon B.G."/>
            <person name="de Wit P.J.G.M."/>
            <person name="Zhong S."/>
            <person name="Goodwin S.B."/>
            <person name="Grigoriev I.V."/>
        </authorList>
    </citation>
    <scope>NUCLEOTIDE SEQUENCE [LARGE SCALE GENOMIC DNA]</scope>
    <source>
        <strain evidence="3">ND90Pr / ATCC 201652</strain>
    </source>
</reference>
<evidence type="ECO:0000313" key="3">
    <source>
        <dbReference type="Proteomes" id="UP000016934"/>
    </source>
</evidence>
<gene>
    <name evidence="2" type="ORF">COCSADRAFT_283463</name>
</gene>
<proteinExistence type="predicted"/>
<accession>M2RJU7</accession>
<dbReference type="AlphaFoldDB" id="M2RJU7"/>
<feature type="chain" id="PRO_5004024687" evidence="1">
    <location>
        <begin position="28"/>
        <end position="70"/>
    </location>
</feature>
<name>M2RJU7_COCSN</name>
<dbReference type="RefSeq" id="XP_007696744.1">
    <property type="nucleotide sequence ID" value="XM_007698554.1"/>
</dbReference>
<dbReference type="Proteomes" id="UP000016934">
    <property type="component" value="Unassembled WGS sequence"/>
</dbReference>
<reference evidence="3" key="2">
    <citation type="journal article" date="2013" name="PLoS Genet.">
        <title>Comparative genome structure, secondary metabolite, and effector coding capacity across Cochliobolus pathogens.</title>
        <authorList>
            <person name="Condon B.J."/>
            <person name="Leng Y."/>
            <person name="Wu D."/>
            <person name="Bushley K.E."/>
            <person name="Ohm R.A."/>
            <person name="Otillar R."/>
            <person name="Martin J."/>
            <person name="Schackwitz W."/>
            <person name="Grimwood J."/>
            <person name="MohdZainudin N."/>
            <person name="Xue C."/>
            <person name="Wang R."/>
            <person name="Manning V.A."/>
            <person name="Dhillon B."/>
            <person name="Tu Z.J."/>
            <person name="Steffenson B.J."/>
            <person name="Salamov A."/>
            <person name="Sun H."/>
            <person name="Lowry S."/>
            <person name="LaButti K."/>
            <person name="Han J."/>
            <person name="Copeland A."/>
            <person name="Lindquist E."/>
            <person name="Barry K."/>
            <person name="Schmutz J."/>
            <person name="Baker S.E."/>
            <person name="Ciuffetti L.M."/>
            <person name="Grigoriev I.V."/>
            <person name="Zhong S."/>
            <person name="Turgeon B.G."/>
        </authorList>
    </citation>
    <scope>NUCLEOTIDE SEQUENCE [LARGE SCALE GENOMIC DNA]</scope>
    <source>
        <strain evidence="3">ND90Pr / ATCC 201652</strain>
    </source>
</reference>
<dbReference type="KEGG" id="bsc:COCSADRAFT_283463"/>
<feature type="signal peptide" evidence="1">
    <location>
        <begin position="1"/>
        <end position="27"/>
    </location>
</feature>
<sequence>MVRFSLLKRSRLGISLRLVFFVDSAQTCDTTSICQNNPFLVSNNQPHNPLFPLLTFQFHLVTLTMNLKKK</sequence>
<dbReference type="GeneID" id="19135845"/>
<evidence type="ECO:0000256" key="1">
    <source>
        <dbReference type="SAM" id="SignalP"/>
    </source>
</evidence>
<evidence type="ECO:0000313" key="2">
    <source>
        <dbReference type="EMBL" id="EMD66969.1"/>
    </source>
</evidence>
<protein>
    <submittedName>
        <fullName evidence="2">Uncharacterized protein</fullName>
    </submittedName>
</protein>
<dbReference type="HOGENOM" id="CLU_2757609_0_0_1"/>
<dbReference type="EMBL" id="KB445639">
    <property type="protein sequence ID" value="EMD66969.1"/>
    <property type="molecule type" value="Genomic_DNA"/>
</dbReference>